<proteinExistence type="predicted"/>
<dbReference type="InterPro" id="IPR001448">
    <property type="entry name" value="SASP_alpha/beta-type"/>
</dbReference>
<dbReference type="InterPro" id="IPR038300">
    <property type="entry name" value="SASP_sf_alpha/beta"/>
</dbReference>
<evidence type="ECO:0000256" key="1">
    <source>
        <dbReference type="ARBA" id="ARBA00003863"/>
    </source>
</evidence>
<comment type="caution">
    <text evidence="2">The sequence shown here is derived from an EMBL/GenBank/DDBJ whole genome shotgun (WGS) entry which is preliminary data.</text>
</comment>
<dbReference type="Gene3D" id="6.10.10.80">
    <property type="entry name" value="Small, acid-soluble spore protein, alpha/beta type-like"/>
    <property type="match status" value="1"/>
</dbReference>
<dbReference type="Proteomes" id="UP000609849">
    <property type="component" value="Unassembled WGS sequence"/>
</dbReference>
<dbReference type="Pfam" id="PF00269">
    <property type="entry name" value="SASP"/>
    <property type="match status" value="1"/>
</dbReference>
<evidence type="ECO:0000313" key="2">
    <source>
        <dbReference type="EMBL" id="MBC5996497.1"/>
    </source>
</evidence>
<accession>A0ABR7JNJ7</accession>
<gene>
    <name evidence="2" type="ORF">H8923_06955</name>
</gene>
<name>A0ABR7JNJ7_9FIRM</name>
<evidence type="ECO:0000313" key="3">
    <source>
        <dbReference type="Proteomes" id="UP000609849"/>
    </source>
</evidence>
<protein>
    <submittedName>
        <fullName evidence="2">Small, acid-soluble spore protein, alpha/beta type</fullName>
    </submittedName>
</protein>
<reference evidence="2 3" key="1">
    <citation type="submission" date="2020-08" db="EMBL/GenBank/DDBJ databases">
        <authorList>
            <person name="Liu C."/>
            <person name="Sun Q."/>
        </authorList>
    </citation>
    <scope>NUCLEOTIDE SEQUENCE [LARGE SCALE GENOMIC DNA]</scope>
    <source>
        <strain evidence="2 3">NSJ-18</strain>
    </source>
</reference>
<organism evidence="2 3">
    <name type="scientific">Romboutsia faecis</name>
    <dbReference type="NCBI Taxonomy" id="2764597"/>
    <lineage>
        <taxon>Bacteria</taxon>
        <taxon>Bacillati</taxon>
        <taxon>Bacillota</taxon>
        <taxon>Clostridia</taxon>
        <taxon>Peptostreptococcales</taxon>
        <taxon>Peptostreptococcaceae</taxon>
        <taxon>Romboutsia</taxon>
    </lineage>
</organism>
<comment type="function">
    <text evidence="1">SASP are bound to spore DNA. They are double-stranded DNA-binding proteins that cause DNA to change to an a-like conformation. They protect the DNA backbone from chemical and enzymatic cleavage and are thus involved in dormant spore's high resistance to UV light.</text>
</comment>
<keyword evidence="3" id="KW-1185">Reference proteome</keyword>
<sequence>MNNKSIDSNARKALEQYKLEISSELNNFSSDEFPYVGGIATRKLVEMGERALINEYNNKQN</sequence>
<dbReference type="EMBL" id="JACRWE010000003">
    <property type="protein sequence ID" value="MBC5996497.1"/>
    <property type="molecule type" value="Genomic_DNA"/>
</dbReference>